<dbReference type="Proteomes" id="UP000073492">
    <property type="component" value="Unassembled WGS sequence"/>
</dbReference>
<gene>
    <name evidence="2" type="ORF">AC579_2352</name>
</gene>
<evidence type="ECO:0000313" key="3">
    <source>
        <dbReference type="Proteomes" id="UP000073492"/>
    </source>
</evidence>
<name>A0A139IGT9_9PEZI</name>
<reference evidence="2 3" key="1">
    <citation type="submission" date="2015-07" db="EMBL/GenBank/DDBJ databases">
        <title>Comparative genomics of the Sigatoka disease complex on banana suggests a link between parallel evolutionary changes in Pseudocercospora fijiensis and Pseudocercospora eumusae and increased virulence on the banana host.</title>
        <authorList>
            <person name="Chang T.-C."/>
            <person name="Salvucci A."/>
            <person name="Crous P.W."/>
            <person name="Stergiopoulos I."/>
        </authorList>
    </citation>
    <scope>NUCLEOTIDE SEQUENCE [LARGE SCALE GENOMIC DNA]</scope>
    <source>
        <strain evidence="2 3">CBS 116634</strain>
    </source>
</reference>
<protein>
    <recommendedName>
        <fullName evidence="1">DUF4387 domain-containing protein</fullName>
    </recommendedName>
</protein>
<dbReference type="OrthoDB" id="5863171at2759"/>
<dbReference type="STRING" id="113226.A0A139IGT9"/>
<organism evidence="2 3">
    <name type="scientific">Pseudocercospora musae</name>
    <dbReference type="NCBI Taxonomy" id="113226"/>
    <lineage>
        <taxon>Eukaryota</taxon>
        <taxon>Fungi</taxon>
        <taxon>Dikarya</taxon>
        <taxon>Ascomycota</taxon>
        <taxon>Pezizomycotina</taxon>
        <taxon>Dothideomycetes</taxon>
        <taxon>Dothideomycetidae</taxon>
        <taxon>Mycosphaerellales</taxon>
        <taxon>Mycosphaerellaceae</taxon>
        <taxon>Pseudocercospora</taxon>
    </lineage>
</organism>
<accession>A0A139IGT9</accession>
<dbReference type="InterPro" id="IPR025496">
    <property type="entry name" value="DUF4387"/>
</dbReference>
<dbReference type="EMBL" id="LFZO01000104">
    <property type="protein sequence ID" value="KXT13782.1"/>
    <property type="molecule type" value="Genomic_DNA"/>
</dbReference>
<dbReference type="AlphaFoldDB" id="A0A139IGT9"/>
<proteinExistence type="predicted"/>
<evidence type="ECO:0000313" key="2">
    <source>
        <dbReference type="EMBL" id="KXT13782.1"/>
    </source>
</evidence>
<feature type="domain" description="DUF4387" evidence="1">
    <location>
        <begin position="17"/>
        <end position="81"/>
    </location>
</feature>
<keyword evidence="3" id="KW-1185">Reference proteome</keyword>
<sequence length="89" mass="10072">MVSIKPKEIPAEEAMLPKIASVVRSKNCGNFELTLDVMFDSEEASLRVKRANLLTNATTRKLYNVEDDQILTKIYLDPGNLYWLMTPAP</sequence>
<dbReference type="Pfam" id="PF14330">
    <property type="entry name" value="DUF4387"/>
    <property type="match status" value="1"/>
</dbReference>
<comment type="caution">
    <text evidence="2">The sequence shown here is derived from an EMBL/GenBank/DDBJ whole genome shotgun (WGS) entry which is preliminary data.</text>
</comment>
<evidence type="ECO:0000259" key="1">
    <source>
        <dbReference type="Pfam" id="PF14330"/>
    </source>
</evidence>